<name>A0ACC0D1Y6_9PEZI</name>
<gene>
    <name evidence="1" type="ORF">F4821DRAFT_238010</name>
</gene>
<dbReference type="Proteomes" id="UP001497680">
    <property type="component" value="Unassembled WGS sequence"/>
</dbReference>
<proteinExistence type="predicted"/>
<sequence>MCVETWRMYLHCGCRTYLSTYICNAAHGQHKDDDNVLAKTKFLPDKPPRAPPKCKVKTATSPSSASCPRCDREKRKAGASAAAQPARATPVPAALQGKILLDLKLLPGDGGEGEQELWV</sequence>
<comment type="caution">
    <text evidence="1">The sequence shown here is derived from an EMBL/GenBank/DDBJ whole genome shotgun (WGS) entry which is preliminary data.</text>
</comment>
<organism evidence="1 2">
    <name type="scientific">Hypoxylon rubiginosum</name>
    <dbReference type="NCBI Taxonomy" id="110542"/>
    <lineage>
        <taxon>Eukaryota</taxon>
        <taxon>Fungi</taxon>
        <taxon>Dikarya</taxon>
        <taxon>Ascomycota</taxon>
        <taxon>Pezizomycotina</taxon>
        <taxon>Sordariomycetes</taxon>
        <taxon>Xylariomycetidae</taxon>
        <taxon>Xylariales</taxon>
        <taxon>Hypoxylaceae</taxon>
        <taxon>Hypoxylon</taxon>
    </lineage>
</organism>
<reference evidence="1 2" key="1">
    <citation type="journal article" date="2022" name="New Phytol.">
        <title>Ecological generalism drives hyperdiversity of secondary metabolite gene clusters in xylarialean endophytes.</title>
        <authorList>
            <person name="Franco M.E.E."/>
            <person name="Wisecaver J.H."/>
            <person name="Arnold A.E."/>
            <person name="Ju Y.M."/>
            <person name="Slot J.C."/>
            <person name="Ahrendt S."/>
            <person name="Moore L.P."/>
            <person name="Eastman K.E."/>
            <person name="Scott K."/>
            <person name="Konkel Z."/>
            <person name="Mondo S.J."/>
            <person name="Kuo A."/>
            <person name="Hayes R.D."/>
            <person name="Haridas S."/>
            <person name="Andreopoulos B."/>
            <person name="Riley R."/>
            <person name="LaButti K."/>
            <person name="Pangilinan J."/>
            <person name="Lipzen A."/>
            <person name="Amirebrahimi M."/>
            <person name="Yan J."/>
            <person name="Adam C."/>
            <person name="Keymanesh K."/>
            <person name="Ng V."/>
            <person name="Louie K."/>
            <person name="Northen T."/>
            <person name="Drula E."/>
            <person name="Henrissat B."/>
            <person name="Hsieh H.M."/>
            <person name="Youens-Clark K."/>
            <person name="Lutzoni F."/>
            <person name="Miadlikowska J."/>
            <person name="Eastwood D.C."/>
            <person name="Hamelin R.C."/>
            <person name="Grigoriev I.V."/>
            <person name="U'Ren J.M."/>
        </authorList>
    </citation>
    <scope>NUCLEOTIDE SEQUENCE [LARGE SCALE GENOMIC DNA]</scope>
    <source>
        <strain evidence="1 2">ER1909</strain>
    </source>
</reference>
<evidence type="ECO:0000313" key="2">
    <source>
        <dbReference type="Proteomes" id="UP001497680"/>
    </source>
</evidence>
<evidence type="ECO:0000313" key="1">
    <source>
        <dbReference type="EMBL" id="KAI6086562.1"/>
    </source>
</evidence>
<protein>
    <submittedName>
        <fullName evidence="1">Uncharacterized protein</fullName>
    </submittedName>
</protein>
<keyword evidence="2" id="KW-1185">Reference proteome</keyword>
<dbReference type="EMBL" id="MU394314">
    <property type="protein sequence ID" value="KAI6086562.1"/>
    <property type="molecule type" value="Genomic_DNA"/>
</dbReference>
<accession>A0ACC0D1Y6</accession>